<keyword evidence="4" id="KW-0949">S-adenosyl-L-methionine</keyword>
<dbReference type="HOGENOM" id="CLU_006958_2_2_2"/>
<dbReference type="OrthoDB" id="5033at2157"/>
<accession>A2SSP6</accession>
<dbReference type="Gene3D" id="3.90.120.10">
    <property type="entry name" value="DNA Methylase, subunit A, domain 2"/>
    <property type="match status" value="1"/>
</dbReference>
<evidence type="ECO:0000256" key="1">
    <source>
        <dbReference type="ARBA" id="ARBA00011975"/>
    </source>
</evidence>
<keyword evidence="3 6" id="KW-0808">Transferase</keyword>
<dbReference type="EMBL" id="CP000559">
    <property type="protein sequence ID" value="ABN07352.1"/>
    <property type="molecule type" value="Genomic_DNA"/>
</dbReference>
<organism evidence="6 7">
    <name type="scientific">Methanocorpusculum labreanum (strain ATCC 43576 / DSM 4855 / Z)</name>
    <dbReference type="NCBI Taxonomy" id="410358"/>
    <lineage>
        <taxon>Archaea</taxon>
        <taxon>Methanobacteriati</taxon>
        <taxon>Methanobacteriota</taxon>
        <taxon>Stenosarchaea group</taxon>
        <taxon>Methanomicrobia</taxon>
        <taxon>Methanomicrobiales</taxon>
        <taxon>Methanocorpusculaceae</taxon>
        <taxon>Methanocorpusculum</taxon>
    </lineage>
</organism>
<dbReference type="GO" id="GO:0044027">
    <property type="term" value="P:negative regulation of gene expression via chromosomal CpG island methylation"/>
    <property type="evidence" value="ECO:0007669"/>
    <property type="project" value="TreeGrafter"/>
</dbReference>
<protein>
    <recommendedName>
        <fullName evidence="1">DNA (cytosine-5-)-methyltransferase</fullName>
        <ecNumber evidence="1">2.1.1.37</ecNumber>
    </recommendedName>
</protein>
<evidence type="ECO:0000256" key="5">
    <source>
        <dbReference type="RuleBase" id="RU000416"/>
    </source>
</evidence>
<dbReference type="InterPro" id="IPR001525">
    <property type="entry name" value="C5_MeTfrase"/>
</dbReference>
<dbReference type="AlphaFoldDB" id="A2SSP6"/>
<dbReference type="InterPro" id="IPR029063">
    <property type="entry name" value="SAM-dependent_MTases_sf"/>
</dbReference>
<comment type="similarity">
    <text evidence="5">Belongs to the class I-like SAM-binding methyltransferase superfamily. C5-methyltransferase family.</text>
</comment>
<dbReference type="Proteomes" id="UP000000365">
    <property type="component" value="Chromosome"/>
</dbReference>
<reference evidence="6 7" key="1">
    <citation type="journal article" date="2009" name="Stand. Genomic Sci.">
        <title>Complete genome sequence of Methanocorpusculum labreanum type strain Z.</title>
        <authorList>
            <person name="Anderson I.J."/>
            <person name="Sieprawska-Lupa M."/>
            <person name="Goltsman E."/>
            <person name="Lapidus A."/>
            <person name="Copeland A."/>
            <person name="Glavina Del Rio T."/>
            <person name="Tice H."/>
            <person name="Dalin E."/>
            <person name="Barry K."/>
            <person name="Pitluck S."/>
            <person name="Hauser L."/>
            <person name="Land M."/>
            <person name="Lucas S."/>
            <person name="Richardson P."/>
            <person name="Whitman W.B."/>
            <person name="Kyrpides N.C."/>
        </authorList>
    </citation>
    <scope>NUCLEOTIDE SEQUENCE [LARGE SCALE GENOMIC DNA]</scope>
    <source>
        <strain evidence="7">ATCC 43576 / DSM 4855 / Z</strain>
    </source>
</reference>
<dbReference type="GO" id="GO:0032259">
    <property type="term" value="P:methylation"/>
    <property type="evidence" value="ECO:0007669"/>
    <property type="project" value="UniProtKB-KW"/>
</dbReference>
<dbReference type="STRING" id="410358.Mlab_1183"/>
<dbReference type="eggNOG" id="arCOG04157">
    <property type="taxonomic scope" value="Archaea"/>
</dbReference>
<evidence type="ECO:0000256" key="2">
    <source>
        <dbReference type="ARBA" id="ARBA00022603"/>
    </source>
</evidence>
<dbReference type="GO" id="GO:0003886">
    <property type="term" value="F:DNA (cytosine-5-)-methyltransferase activity"/>
    <property type="evidence" value="ECO:0007669"/>
    <property type="project" value="UniProtKB-EC"/>
</dbReference>
<dbReference type="REBASE" id="14709">
    <property type="entry name" value="M.MlaZORF1183P"/>
</dbReference>
<dbReference type="GeneID" id="4794561"/>
<dbReference type="RefSeq" id="WP_011833555.1">
    <property type="nucleotide sequence ID" value="NC_008942.1"/>
</dbReference>
<evidence type="ECO:0000256" key="4">
    <source>
        <dbReference type="ARBA" id="ARBA00022691"/>
    </source>
</evidence>
<evidence type="ECO:0000256" key="3">
    <source>
        <dbReference type="ARBA" id="ARBA00022679"/>
    </source>
</evidence>
<dbReference type="GO" id="GO:0003677">
    <property type="term" value="F:DNA binding"/>
    <property type="evidence" value="ECO:0007669"/>
    <property type="project" value="TreeGrafter"/>
</dbReference>
<name>A2SSP6_METLZ</name>
<dbReference type="PANTHER" id="PTHR10629:SF52">
    <property type="entry name" value="DNA (CYTOSINE-5)-METHYLTRANSFERASE 1"/>
    <property type="match status" value="1"/>
</dbReference>
<dbReference type="PRINTS" id="PR00105">
    <property type="entry name" value="C5METTRFRASE"/>
</dbReference>
<keyword evidence="7" id="KW-1185">Reference proteome</keyword>
<evidence type="ECO:0000313" key="7">
    <source>
        <dbReference type="Proteomes" id="UP000000365"/>
    </source>
</evidence>
<dbReference type="Gene3D" id="3.40.50.150">
    <property type="entry name" value="Vaccinia Virus protein VP39"/>
    <property type="match status" value="1"/>
</dbReference>
<dbReference type="EC" id="2.1.1.37" evidence="1"/>
<dbReference type="Pfam" id="PF00145">
    <property type="entry name" value="DNA_methylase"/>
    <property type="match status" value="1"/>
</dbReference>
<dbReference type="NCBIfam" id="TIGR00675">
    <property type="entry name" value="dcm"/>
    <property type="match status" value="1"/>
</dbReference>
<keyword evidence="2 6" id="KW-0489">Methyltransferase</keyword>
<dbReference type="InterPro" id="IPR050390">
    <property type="entry name" value="C5-Methyltransferase"/>
</dbReference>
<gene>
    <name evidence="6" type="ordered locus">Mlab_1183</name>
</gene>
<dbReference type="PANTHER" id="PTHR10629">
    <property type="entry name" value="CYTOSINE-SPECIFIC METHYLTRANSFERASE"/>
    <property type="match status" value="1"/>
</dbReference>
<dbReference type="SUPFAM" id="SSF53335">
    <property type="entry name" value="S-adenosyl-L-methionine-dependent methyltransferases"/>
    <property type="match status" value="1"/>
</dbReference>
<dbReference type="KEGG" id="mla:Mlab_1183"/>
<dbReference type="PROSITE" id="PS51679">
    <property type="entry name" value="SAM_MT_C5"/>
    <property type="match status" value="1"/>
</dbReference>
<proteinExistence type="inferred from homology"/>
<evidence type="ECO:0000313" key="6">
    <source>
        <dbReference type="EMBL" id="ABN07352.1"/>
    </source>
</evidence>
<sequence>MDKSHSTKLIAIDFFCGGGGITKGLSDAGIKVLGGIDISPDLKRTYEENNHNKFVNFDIRTISGSNIYKEFPEIEGDEDNLLLAGCAPCQPFSKQRRANTEHVDKDLLTEFGRIVKDVLPAHLLIENVPGLMKKGHSVLENFLKILDECNYSYDYKVVNANDYGVPQKRKRLVIIASRFFIPKIPDGEYGPNNSGKKPYVTVRDAILCYPPIQAGESADSVPNHSAACLNDKNLTRIRATPHDGGDRRAWSSELVLDCHKGKTGHTDVYGRMAWDDVAPTLTSRCASLSNGRYGHPEQDRAISLREAAALQTFPDDYIFYGNNVSIGKQIGNAVPVKLAEVFGEYILSNSKK</sequence>